<proteinExistence type="inferred from homology"/>
<comment type="subcellular location">
    <subcellularLocation>
        <location evidence="2">Cytoplasmic vesicle</location>
        <location evidence="2">COPI-coated vesicle membrane</location>
        <topology evidence="2">Peripheral membrane protein</topology>
        <orientation evidence="2">Cytoplasmic side</orientation>
    </subcellularLocation>
    <subcellularLocation>
        <location evidence="1">Golgi apparatus membrane</location>
        <topology evidence="1">Peripheral membrane protein</topology>
        <orientation evidence="1">Cytoplasmic side</orientation>
    </subcellularLocation>
</comment>
<evidence type="ECO:0000256" key="1">
    <source>
        <dbReference type="ARBA" id="ARBA00004255"/>
    </source>
</evidence>
<dbReference type="InterPro" id="IPR006822">
    <property type="entry name" value="Coatomer_esu"/>
</dbReference>
<keyword evidence="4 11" id="KW-0813">Transport</keyword>
<dbReference type="GO" id="GO:0005198">
    <property type="term" value="F:structural molecule activity"/>
    <property type="evidence" value="ECO:0007669"/>
    <property type="project" value="UniProtKB-UniRule"/>
</dbReference>
<dbReference type="GO" id="GO:0006891">
    <property type="term" value="P:intra-Golgi vesicle-mediated transport"/>
    <property type="evidence" value="ECO:0007669"/>
    <property type="project" value="TreeGrafter"/>
</dbReference>
<organism evidence="12 13">
    <name type="scientific">Thalassiosira oceanica</name>
    <name type="common">Marine diatom</name>
    <dbReference type="NCBI Taxonomy" id="159749"/>
    <lineage>
        <taxon>Eukaryota</taxon>
        <taxon>Sar</taxon>
        <taxon>Stramenopiles</taxon>
        <taxon>Ochrophyta</taxon>
        <taxon>Bacillariophyta</taxon>
        <taxon>Coscinodiscophyceae</taxon>
        <taxon>Thalassiosirophycidae</taxon>
        <taxon>Thalassiosirales</taxon>
        <taxon>Thalassiosiraceae</taxon>
        <taxon>Thalassiosira</taxon>
    </lineage>
</organism>
<evidence type="ECO:0000256" key="5">
    <source>
        <dbReference type="ARBA" id="ARBA00022490"/>
    </source>
</evidence>
<dbReference type="GO" id="GO:0000139">
    <property type="term" value="C:Golgi membrane"/>
    <property type="evidence" value="ECO:0007669"/>
    <property type="project" value="UniProtKB-SubCell"/>
</dbReference>
<keyword evidence="13" id="KW-1185">Reference proteome</keyword>
<gene>
    <name evidence="12" type="ORF">THAOC_34614</name>
</gene>
<dbReference type="PANTHER" id="PTHR10805">
    <property type="entry name" value="COATOMER SUBUNIT EPSILON"/>
    <property type="match status" value="1"/>
</dbReference>
<dbReference type="InterPro" id="IPR011990">
    <property type="entry name" value="TPR-like_helical_dom_sf"/>
</dbReference>
<evidence type="ECO:0000256" key="11">
    <source>
        <dbReference type="PIRNR" id="PIRNR016478"/>
    </source>
</evidence>
<dbReference type="Gene3D" id="1.25.40.10">
    <property type="entry name" value="Tetratricopeptide repeat domain"/>
    <property type="match status" value="1"/>
</dbReference>
<dbReference type="GO" id="GO:0015031">
    <property type="term" value="P:protein transport"/>
    <property type="evidence" value="ECO:0007669"/>
    <property type="project" value="UniProtKB-UniRule"/>
</dbReference>
<evidence type="ECO:0000313" key="13">
    <source>
        <dbReference type="Proteomes" id="UP000266841"/>
    </source>
</evidence>
<dbReference type="eggNOG" id="KOG3081">
    <property type="taxonomic scope" value="Eukaryota"/>
</dbReference>
<dbReference type="AlphaFoldDB" id="K0R294"/>
<evidence type="ECO:0000256" key="2">
    <source>
        <dbReference type="ARBA" id="ARBA00004347"/>
    </source>
</evidence>
<evidence type="ECO:0000256" key="3">
    <source>
        <dbReference type="ARBA" id="ARBA00008827"/>
    </source>
</evidence>
<evidence type="ECO:0000256" key="9">
    <source>
        <dbReference type="ARBA" id="ARBA00023136"/>
    </source>
</evidence>
<evidence type="ECO:0000256" key="8">
    <source>
        <dbReference type="ARBA" id="ARBA00023034"/>
    </source>
</evidence>
<evidence type="ECO:0000256" key="6">
    <source>
        <dbReference type="ARBA" id="ARBA00022892"/>
    </source>
</evidence>
<keyword evidence="5 11" id="KW-0963">Cytoplasm</keyword>
<dbReference type="EMBL" id="AGNL01047589">
    <property type="protein sequence ID" value="EJK46708.1"/>
    <property type="molecule type" value="Genomic_DNA"/>
</dbReference>
<sequence>MEPDELYTLRAQYWLGHYSMALDEGRQAARRPMAAHLKAEREELVLRAALGLKQYDRVMSEGSSSSNPALRALALHATYLSSAPEARPGVVDNLKALMASPDAASNTSLQLVACHVYLAADMLREALQCVHHGLTMEHLAMCVQIYIRIDRLDLAKQTLDLLKQADEDSILAQLTSAYVGIAGGRSGAEDAVHLLGGLSEQYGPSLMLLNVVASANIVGARYDAAESNLREAVDEFGGAEDADTLVNLVVVMQHLGRKRGDMEKYLSVLKNRCSDHPYVRGLIQVEGALEREGGKYATASA</sequence>
<dbReference type="Pfam" id="PF04733">
    <property type="entry name" value="Coatomer_E"/>
    <property type="match status" value="1"/>
</dbReference>
<evidence type="ECO:0000256" key="10">
    <source>
        <dbReference type="ARBA" id="ARBA00023329"/>
    </source>
</evidence>
<dbReference type="PIRSF" id="PIRSF016478">
    <property type="entry name" value="Coatomer_esu"/>
    <property type="match status" value="1"/>
</dbReference>
<keyword evidence="8 11" id="KW-0333">Golgi apparatus</keyword>
<comment type="caution">
    <text evidence="12">The sequence shown here is derived from an EMBL/GenBank/DDBJ whole genome shotgun (WGS) entry which is preliminary data.</text>
</comment>
<accession>K0R294</accession>
<keyword evidence="6 11" id="KW-0931">ER-Golgi transport</keyword>
<dbReference type="OrthoDB" id="310217at2759"/>
<protein>
    <recommendedName>
        <fullName evidence="11">Coatomer subunit epsilon</fullName>
    </recommendedName>
</protein>
<evidence type="ECO:0000313" key="12">
    <source>
        <dbReference type="EMBL" id="EJK46708.1"/>
    </source>
</evidence>
<dbReference type="GO" id="GO:0030126">
    <property type="term" value="C:COPI vesicle coat"/>
    <property type="evidence" value="ECO:0007669"/>
    <property type="project" value="TreeGrafter"/>
</dbReference>
<keyword evidence="7 11" id="KW-0653">Protein transport</keyword>
<dbReference type="GO" id="GO:0006890">
    <property type="term" value="P:retrograde vesicle-mediated transport, Golgi to endoplasmic reticulum"/>
    <property type="evidence" value="ECO:0007669"/>
    <property type="project" value="UniProtKB-UniRule"/>
</dbReference>
<name>K0R294_THAOC</name>
<comment type="function">
    <text evidence="11">The coatomer is a cytosolic protein complex that binds to dilysine motifs and reversibly associates with Golgi non-clathrin-coated vesicles, which further mediate biosynthetic protein transport from the ER, via the Golgi up to the trans Golgi network. The coatomer complex is required for budding from Golgi membranes, and is essential for the retrograde Golgi-to-ER transport of dilysine-tagged proteins.</text>
</comment>
<dbReference type="Proteomes" id="UP000266841">
    <property type="component" value="Unassembled WGS sequence"/>
</dbReference>
<evidence type="ECO:0000256" key="4">
    <source>
        <dbReference type="ARBA" id="ARBA00022448"/>
    </source>
</evidence>
<evidence type="ECO:0000256" key="7">
    <source>
        <dbReference type="ARBA" id="ARBA00022927"/>
    </source>
</evidence>
<dbReference type="OMA" id="MIVLSQH"/>
<dbReference type="PANTHER" id="PTHR10805:SF0">
    <property type="entry name" value="COATOMER SUBUNIT EPSILON"/>
    <property type="match status" value="1"/>
</dbReference>
<reference evidence="12 13" key="1">
    <citation type="journal article" date="2012" name="Genome Biol.">
        <title>Genome and low-iron response of an oceanic diatom adapted to chronic iron limitation.</title>
        <authorList>
            <person name="Lommer M."/>
            <person name="Specht M."/>
            <person name="Roy A.S."/>
            <person name="Kraemer L."/>
            <person name="Andreson R."/>
            <person name="Gutowska M.A."/>
            <person name="Wolf J."/>
            <person name="Bergner S.V."/>
            <person name="Schilhabel M.B."/>
            <person name="Klostermeier U.C."/>
            <person name="Beiko R.G."/>
            <person name="Rosenstiel P."/>
            <person name="Hippler M."/>
            <person name="Laroche J."/>
        </authorList>
    </citation>
    <scope>NUCLEOTIDE SEQUENCE [LARGE SCALE GENOMIC DNA]</scope>
    <source>
        <strain evidence="12 13">CCMP1005</strain>
    </source>
</reference>
<comment type="similarity">
    <text evidence="3 11">Belongs to the COPE family.</text>
</comment>
<dbReference type="GO" id="GO:0006888">
    <property type="term" value="P:endoplasmic reticulum to Golgi vesicle-mediated transport"/>
    <property type="evidence" value="ECO:0007669"/>
    <property type="project" value="TreeGrafter"/>
</dbReference>
<keyword evidence="10 11" id="KW-0968">Cytoplasmic vesicle</keyword>
<keyword evidence="9 11" id="KW-0472">Membrane</keyword>